<feature type="binding site" evidence="17">
    <location>
        <position position="660"/>
    </location>
    <ligand>
        <name>ATP</name>
        <dbReference type="ChEBI" id="CHEBI:30616"/>
    </ligand>
</feature>
<evidence type="ECO:0000256" key="4">
    <source>
        <dbReference type="ARBA" id="ARBA00022527"/>
    </source>
</evidence>
<dbReference type="AlphaFoldDB" id="A0A1P8DYY0"/>
<dbReference type="Gene3D" id="1.10.510.10">
    <property type="entry name" value="Transferase(Phosphotransferase) domain 1"/>
    <property type="match status" value="1"/>
</dbReference>
<evidence type="ECO:0000256" key="16">
    <source>
        <dbReference type="ARBA" id="ARBA00023180"/>
    </source>
</evidence>
<dbReference type="InterPro" id="IPR050647">
    <property type="entry name" value="Plant_LRR-RLKs"/>
</dbReference>
<proteinExistence type="evidence at transcript level"/>
<dbReference type="GO" id="GO:0009791">
    <property type="term" value="P:post-embryonic development"/>
    <property type="evidence" value="ECO:0007669"/>
    <property type="project" value="UniProtKB-ARBA"/>
</dbReference>
<dbReference type="FunFam" id="3.80.10.10:FF:000077">
    <property type="entry name" value="LRR receptor-like serine/threonine-protein kinase ERL1"/>
    <property type="match status" value="1"/>
</dbReference>
<dbReference type="InterPro" id="IPR011009">
    <property type="entry name" value="Kinase-like_dom_sf"/>
</dbReference>
<dbReference type="PROSITE" id="PS50011">
    <property type="entry name" value="PROTEIN_KINASE_DOM"/>
    <property type="match status" value="1"/>
</dbReference>
<dbReference type="SMART" id="SM00365">
    <property type="entry name" value="LRR_SD22"/>
    <property type="match status" value="4"/>
</dbReference>
<dbReference type="CDD" id="cd14066">
    <property type="entry name" value="STKc_IRAK"/>
    <property type="match status" value="1"/>
</dbReference>
<keyword evidence="16" id="KW-0325">Glycoprotein</keyword>
<dbReference type="Pfam" id="PF23598">
    <property type="entry name" value="LRR_14"/>
    <property type="match status" value="1"/>
</dbReference>
<dbReference type="FunFam" id="3.80.10.10:FF:000233">
    <property type="entry name" value="Leucine-rich repeat receptor-like protein kinase TDR"/>
    <property type="match status" value="1"/>
</dbReference>
<keyword evidence="7 18" id="KW-0812">Transmembrane</keyword>
<dbReference type="GO" id="GO:0004674">
    <property type="term" value="F:protein serine/threonine kinase activity"/>
    <property type="evidence" value="ECO:0007669"/>
    <property type="project" value="UniProtKB-KW"/>
</dbReference>
<dbReference type="Gene3D" id="3.80.10.10">
    <property type="entry name" value="Ribonuclease Inhibitor"/>
    <property type="match status" value="3"/>
</dbReference>
<keyword evidence="6" id="KW-0808">Transferase</keyword>
<dbReference type="FunFam" id="1.10.510.10:FF:000290">
    <property type="entry name" value="LRR receptor-like serine/threonine-protein kinase ERECTA"/>
    <property type="match status" value="1"/>
</dbReference>
<dbReference type="PANTHER" id="PTHR48056:SF34">
    <property type="entry name" value="LRR RECEPTOR-LIKE SERINE_THREONINE-PROTEIN KINASE ERL1"/>
    <property type="match status" value="1"/>
</dbReference>
<evidence type="ECO:0000256" key="2">
    <source>
        <dbReference type="ARBA" id="ARBA00008684"/>
    </source>
</evidence>
<comment type="similarity">
    <text evidence="2">Belongs to the protein kinase superfamily. Ser/Thr protein kinase family.</text>
</comment>
<evidence type="ECO:0000313" key="21">
    <source>
        <dbReference type="EMBL" id="APU94856.1"/>
    </source>
</evidence>
<dbReference type="PROSITE" id="PS00107">
    <property type="entry name" value="PROTEIN_KINASE_ATP"/>
    <property type="match status" value="1"/>
</dbReference>
<dbReference type="SUPFAM" id="SSF52058">
    <property type="entry name" value="L domain-like"/>
    <property type="match status" value="2"/>
</dbReference>
<dbReference type="InterPro" id="IPR032675">
    <property type="entry name" value="LRR_dom_sf"/>
</dbReference>
<dbReference type="SMART" id="SM00220">
    <property type="entry name" value="S_TKc"/>
    <property type="match status" value="1"/>
</dbReference>
<evidence type="ECO:0000256" key="1">
    <source>
        <dbReference type="ARBA" id="ARBA00004479"/>
    </source>
</evidence>
<dbReference type="GO" id="GO:0005524">
    <property type="term" value="F:ATP binding"/>
    <property type="evidence" value="ECO:0007669"/>
    <property type="project" value="UniProtKB-UniRule"/>
</dbReference>
<evidence type="ECO:0000256" key="7">
    <source>
        <dbReference type="ARBA" id="ARBA00022692"/>
    </source>
</evidence>
<keyword evidence="5" id="KW-0433">Leucine-rich repeat</keyword>
<comment type="subcellular location">
    <subcellularLocation>
        <location evidence="1">Membrane</location>
        <topology evidence="1">Single-pass type I membrane protein</topology>
    </subcellularLocation>
</comment>
<evidence type="ECO:0000256" key="9">
    <source>
        <dbReference type="ARBA" id="ARBA00022737"/>
    </source>
</evidence>
<reference evidence="21" key="1">
    <citation type="submission" date="2016-04" db="EMBL/GenBank/DDBJ databases">
        <authorList>
            <person name="Evans L.H."/>
            <person name="Alamgir A."/>
            <person name="Owens N."/>
            <person name="Weber N.D."/>
            <person name="Virtaneva K."/>
            <person name="Barbian K."/>
            <person name="Babar A."/>
            <person name="Rosenke K."/>
        </authorList>
    </citation>
    <scope>NUCLEOTIDE SEQUENCE</scope>
    <source>
        <strain evidence="21">Antarctic moss No.L</strain>
    </source>
</reference>
<keyword evidence="12 17" id="KW-0067">ATP-binding</keyword>
<dbReference type="PROSITE" id="PS00108">
    <property type="entry name" value="PROTEIN_KINASE_ST"/>
    <property type="match status" value="1"/>
</dbReference>
<accession>A0A1P8DYY0</accession>
<dbReference type="Pfam" id="PF13855">
    <property type="entry name" value="LRR_8"/>
    <property type="match status" value="1"/>
</dbReference>
<keyword evidence="9" id="KW-0677">Repeat</keyword>
<evidence type="ECO:0000256" key="15">
    <source>
        <dbReference type="ARBA" id="ARBA00023170"/>
    </source>
</evidence>
<evidence type="ECO:0000256" key="3">
    <source>
        <dbReference type="ARBA" id="ARBA00012513"/>
    </source>
</evidence>
<dbReference type="GO" id="GO:0016020">
    <property type="term" value="C:membrane"/>
    <property type="evidence" value="ECO:0007669"/>
    <property type="project" value="UniProtKB-SubCell"/>
</dbReference>
<dbReference type="EMBL" id="KX159252">
    <property type="protein sequence ID" value="APU94856.1"/>
    <property type="molecule type" value="mRNA"/>
</dbReference>
<keyword evidence="14 18" id="KW-0472">Membrane</keyword>
<dbReference type="EC" id="2.7.11.1" evidence="3"/>
<dbReference type="InterPro" id="IPR003591">
    <property type="entry name" value="Leu-rich_rpt_typical-subtyp"/>
</dbReference>
<dbReference type="FunFam" id="3.30.200.20:FF:000288">
    <property type="entry name" value="LRR receptor-like serine/threonine-protein kinase ERECTA"/>
    <property type="match status" value="1"/>
</dbReference>
<evidence type="ECO:0000259" key="20">
    <source>
        <dbReference type="PROSITE" id="PS50011"/>
    </source>
</evidence>
<keyword evidence="11 21" id="KW-0418">Kinase</keyword>
<evidence type="ECO:0000256" key="18">
    <source>
        <dbReference type="SAM" id="Phobius"/>
    </source>
</evidence>
<sequence>MTGSRQWPVLKLLLTVMVFLRAGAISLSDEVHVLMNLKAAFVNGEDELHDWDMASQSPCGWKGVTCNNVTFEVIALNLSDLALGGEISPSIGLLGSLQVLDLTGNNISGQIPVEMCNCTSLIHLDLSANNLNGEIPYLLSQLQFLEVLNLRANKLSGPIPSSFSGLSNLRRLDMQYNNLSGPIPPLLYWSETLQYLMLKSNQLTGGLSDEMCKLTQLAYFNVRDNKLSGPLPAGIGNCTSFQILDLSYNNFTGDIPYNIGYLQISTLSLESNMLTGGIPDVLGLMQALVILDLSNNFLEGEIPPILGNLTSLTKLYLYNNNITGPIPTEFGNMSRLNYLELSNNSLTGEIPSELSYLTGLFELDLSENQLSGPIPENISSLAALNLLNLHGNQLTGSISPELQQLTNLTLLNLASNNFTGSVPEEIGNIVNLDILNLSSNCLTGPIPSSISNLEHLLIIDLHANRLNGSIPMAFGNLKSLGYLDVSENHLQGPIPLELGQIVELTFLNLSYNHLSGAIPRDQVFMRFPSSSYIGNPLLCTNFSSSCGLNPLHPREMAPRPGTLGPSATWGITISALCLLALLIVVAIRYAQPRVFLKGSNKTAQGPPSFVIFHLGMAPQSYDEMMRLTENLGEKYVIGRGGSSKVYRCCLKNGHPIAIKKLYNQFAQNVHEFETELKTLGNIKHRNLVTLRGYSMSSIGNFLFYDYMENGSLYDHLHGHVSKNKLDWNIRLKIAAGAAQGLAYLHRDCKPQVVHRDVKSCNILLDADMEAHVADFGIAKNIQPARTHTSTHVLGTIGYIDPEYAQTSRLNEKSDVYSFGIVLLELLTNKMAVDDEINLLDWVMSKLEGKTIQDVIDPHVRATCHDLDALEKTLKLALLCSKLNPSHRPSMYDVSQVLNSLLPMQSEGADGLTTGTKGGSLQAANQRRYIDMYSSKHTEAISLSNSSSEDTLLYQFKEVISRKL</sequence>
<evidence type="ECO:0000256" key="12">
    <source>
        <dbReference type="ARBA" id="ARBA00022840"/>
    </source>
</evidence>
<dbReference type="Pfam" id="PF00069">
    <property type="entry name" value="Pkinase"/>
    <property type="match status" value="1"/>
</dbReference>
<dbReference type="InterPro" id="IPR055414">
    <property type="entry name" value="LRR_R13L4/SHOC2-like"/>
</dbReference>
<dbReference type="SMART" id="SM00369">
    <property type="entry name" value="LRR_TYP"/>
    <property type="match status" value="9"/>
</dbReference>
<keyword evidence="4" id="KW-0723">Serine/threonine-protein kinase</keyword>
<dbReference type="InterPro" id="IPR000719">
    <property type="entry name" value="Prot_kinase_dom"/>
</dbReference>
<organism evidence="21">
    <name type="scientific">Pohlia nutans</name>
    <dbReference type="NCBI Taxonomy" id="140635"/>
    <lineage>
        <taxon>Eukaryota</taxon>
        <taxon>Viridiplantae</taxon>
        <taxon>Streptophyta</taxon>
        <taxon>Embryophyta</taxon>
        <taxon>Bryophyta</taxon>
        <taxon>Bryophytina</taxon>
        <taxon>Bryopsida</taxon>
        <taxon>Bryidae</taxon>
        <taxon>Bryanae</taxon>
        <taxon>Bryales</taxon>
        <taxon>Mniaceae</taxon>
        <taxon>Pohlia</taxon>
    </lineage>
</organism>
<dbReference type="FunFam" id="3.80.10.10:FF:000261">
    <property type="entry name" value="LRR receptor-like serine/threonine-protein kinase ERECTA"/>
    <property type="match status" value="1"/>
</dbReference>
<evidence type="ECO:0000256" key="11">
    <source>
        <dbReference type="ARBA" id="ARBA00022777"/>
    </source>
</evidence>
<dbReference type="InterPro" id="IPR001611">
    <property type="entry name" value="Leu-rich_rpt"/>
</dbReference>
<dbReference type="Pfam" id="PF08263">
    <property type="entry name" value="LRRNT_2"/>
    <property type="match status" value="1"/>
</dbReference>
<evidence type="ECO:0000256" key="6">
    <source>
        <dbReference type="ARBA" id="ARBA00022679"/>
    </source>
</evidence>
<evidence type="ECO:0000256" key="5">
    <source>
        <dbReference type="ARBA" id="ARBA00022614"/>
    </source>
</evidence>
<dbReference type="PANTHER" id="PTHR48056">
    <property type="entry name" value="LRR RECEPTOR-LIKE SERINE/THREONINE-PROTEIN KINASE-RELATED"/>
    <property type="match status" value="1"/>
</dbReference>
<dbReference type="InterPro" id="IPR017441">
    <property type="entry name" value="Protein_kinase_ATP_BS"/>
</dbReference>
<protein>
    <recommendedName>
        <fullName evidence="3">non-specific serine/threonine protein kinase</fullName>
        <ecNumber evidence="3">2.7.11.1</ecNumber>
    </recommendedName>
</protein>
<evidence type="ECO:0000256" key="8">
    <source>
        <dbReference type="ARBA" id="ARBA00022729"/>
    </source>
</evidence>
<evidence type="ECO:0000256" key="19">
    <source>
        <dbReference type="SAM" id="SignalP"/>
    </source>
</evidence>
<dbReference type="InterPro" id="IPR008271">
    <property type="entry name" value="Ser/Thr_kinase_AS"/>
</dbReference>
<evidence type="ECO:0000256" key="10">
    <source>
        <dbReference type="ARBA" id="ARBA00022741"/>
    </source>
</evidence>
<dbReference type="InterPro" id="IPR013210">
    <property type="entry name" value="LRR_N_plant-typ"/>
</dbReference>
<dbReference type="Gene3D" id="3.30.200.20">
    <property type="entry name" value="Phosphorylase Kinase, domain 1"/>
    <property type="match status" value="1"/>
</dbReference>
<dbReference type="Pfam" id="PF00560">
    <property type="entry name" value="LRR_1"/>
    <property type="match status" value="6"/>
</dbReference>
<keyword evidence="10 17" id="KW-0547">Nucleotide-binding</keyword>
<keyword evidence="13 18" id="KW-1133">Transmembrane helix</keyword>
<feature type="domain" description="Protein kinase" evidence="20">
    <location>
        <begin position="631"/>
        <end position="901"/>
    </location>
</feature>
<evidence type="ECO:0000256" key="13">
    <source>
        <dbReference type="ARBA" id="ARBA00022989"/>
    </source>
</evidence>
<feature type="transmembrane region" description="Helical" evidence="18">
    <location>
        <begin position="567"/>
        <end position="587"/>
    </location>
</feature>
<evidence type="ECO:0000256" key="17">
    <source>
        <dbReference type="PROSITE-ProRule" id="PRU10141"/>
    </source>
</evidence>
<name>A0A1P8DYY0_9BRYO</name>
<keyword evidence="8 19" id="KW-0732">Signal</keyword>
<dbReference type="SUPFAM" id="SSF56112">
    <property type="entry name" value="Protein kinase-like (PK-like)"/>
    <property type="match status" value="1"/>
</dbReference>
<evidence type="ECO:0000256" key="14">
    <source>
        <dbReference type="ARBA" id="ARBA00023136"/>
    </source>
</evidence>
<keyword evidence="15 21" id="KW-0675">Receptor</keyword>
<gene>
    <name evidence="21" type="primary">LRR-RLK28</name>
</gene>
<feature type="chain" id="PRO_5012749399" description="non-specific serine/threonine protein kinase" evidence="19">
    <location>
        <begin position="25"/>
        <end position="963"/>
    </location>
</feature>
<feature type="signal peptide" evidence="19">
    <location>
        <begin position="1"/>
        <end position="24"/>
    </location>
</feature>
<dbReference type="GO" id="GO:0033612">
    <property type="term" value="F:receptor serine/threonine kinase binding"/>
    <property type="evidence" value="ECO:0007669"/>
    <property type="project" value="TreeGrafter"/>
</dbReference>